<evidence type="ECO:0000256" key="6">
    <source>
        <dbReference type="SAM" id="Phobius"/>
    </source>
</evidence>
<evidence type="ECO:0000313" key="8">
    <source>
        <dbReference type="Proteomes" id="UP001141806"/>
    </source>
</evidence>
<sequence>MRNSYQCHSQYHFFLCSLYKVLQQWRFGVWTVVYVVLLLAFGSVTEETSKYSNGWPCMLVVADPAKNQIRKLLHGKEEVFKGFGLLDSLHGKDVMGWDLRKVPTGPDPLHHNGNGPKKPRTP</sequence>
<organism evidence="7 8">
    <name type="scientific">Protea cynaroides</name>
    <dbReference type="NCBI Taxonomy" id="273540"/>
    <lineage>
        <taxon>Eukaryota</taxon>
        <taxon>Viridiplantae</taxon>
        <taxon>Streptophyta</taxon>
        <taxon>Embryophyta</taxon>
        <taxon>Tracheophyta</taxon>
        <taxon>Spermatophyta</taxon>
        <taxon>Magnoliopsida</taxon>
        <taxon>Proteales</taxon>
        <taxon>Proteaceae</taxon>
        <taxon>Protea</taxon>
    </lineage>
</organism>
<gene>
    <name evidence="7" type="ORF">NE237_008457</name>
</gene>
<dbReference type="PANTHER" id="PTHR36349:SF2">
    <property type="entry name" value="PROTEIN CLAVATA 3"/>
    <property type="match status" value="1"/>
</dbReference>
<proteinExistence type="inferred from homology"/>
<keyword evidence="6" id="KW-0472">Membrane</keyword>
<dbReference type="Proteomes" id="UP001141806">
    <property type="component" value="Unassembled WGS sequence"/>
</dbReference>
<feature type="transmembrane region" description="Helical" evidence="6">
    <location>
        <begin position="27"/>
        <end position="45"/>
    </location>
</feature>
<comment type="subcellular location">
    <subcellularLocation>
        <location evidence="1">Secreted</location>
    </subcellularLocation>
</comment>
<accession>A0A9Q0KVM8</accession>
<evidence type="ECO:0000256" key="4">
    <source>
        <dbReference type="ARBA" id="ARBA00022729"/>
    </source>
</evidence>
<keyword evidence="4" id="KW-0732">Signal</keyword>
<protein>
    <submittedName>
        <fullName evidence="7">Uncharacterized protein</fullName>
    </submittedName>
</protein>
<keyword evidence="6" id="KW-1133">Transmembrane helix</keyword>
<comment type="similarity">
    <text evidence="2">Belongs to the CLV3/ESR signal peptide family.</text>
</comment>
<dbReference type="PANTHER" id="PTHR36349">
    <property type="entry name" value="PROTEIN CLAVATA 3"/>
    <property type="match status" value="1"/>
</dbReference>
<name>A0A9Q0KVM8_9MAGN</name>
<dbReference type="GO" id="GO:0030154">
    <property type="term" value="P:cell differentiation"/>
    <property type="evidence" value="ECO:0007669"/>
    <property type="project" value="UniProtKB-KW"/>
</dbReference>
<dbReference type="GO" id="GO:0033612">
    <property type="term" value="F:receptor serine/threonine kinase binding"/>
    <property type="evidence" value="ECO:0007669"/>
    <property type="project" value="InterPro"/>
</dbReference>
<keyword evidence="8" id="KW-1185">Reference proteome</keyword>
<evidence type="ECO:0000256" key="1">
    <source>
        <dbReference type="ARBA" id="ARBA00004613"/>
    </source>
</evidence>
<comment type="caution">
    <text evidence="7">The sequence shown here is derived from an EMBL/GenBank/DDBJ whole genome shotgun (WGS) entry which is preliminary data.</text>
</comment>
<evidence type="ECO:0000313" key="7">
    <source>
        <dbReference type="EMBL" id="KAJ4977677.1"/>
    </source>
</evidence>
<dbReference type="AlphaFoldDB" id="A0A9Q0KVM8"/>
<dbReference type="InterPro" id="IPR044962">
    <property type="entry name" value="CLV3/ESR"/>
</dbReference>
<keyword evidence="6" id="KW-0812">Transmembrane</keyword>
<reference evidence="7" key="1">
    <citation type="journal article" date="2023" name="Plant J.">
        <title>The genome of the king protea, Protea cynaroides.</title>
        <authorList>
            <person name="Chang J."/>
            <person name="Duong T.A."/>
            <person name="Schoeman C."/>
            <person name="Ma X."/>
            <person name="Roodt D."/>
            <person name="Barker N."/>
            <person name="Li Z."/>
            <person name="Van de Peer Y."/>
            <person name="Mizrachi E."/>
        </authorList>
    </citation>
    <scope>NUCLEOTIDE SEQUENCE</scope>
    <source>
        <tissue evidence="7">Young leaves</tissue>
    </source>
</reference>
<keyword evidence="3" id="KW-0964">Secreted</keyword>
<dbReference type="OrthoDB" id="1862509at2759"/>
<dbReference type="EMBL" id="JAMYWD010000002">
    <property type="protein sequence ID" value="KAJ4977677.1"/>
    <property type="molecule type" value="Genomic_DNA"/>
</dbReference>
<dbReference type="GO" id="GO:0005576">
    <property type="term" value="C:extracellular region"/>
    <property type="evidence" value="ECO:0007669"/>
    <property type="project" value="UniProtKB-SubCell"/>
</dbReference>
<evidence type="ECO:0000256" key="3">
    <source>
        <dbReference type="ARBA" id="ARBA00022525"/>
    </source>
</evidence>
<keyword evidence="5" id="KW-0221">Differentiation</keyword>
<evidence type="ECO:0000256" key="2">
    <source>
        <dbReference type="ARBA" id="ARBA00005416"/>
    </source>
</evidence>
<evidence type="ECO:0000256" key="5">
    <source>
        <dbReference type="ARBA" id="ARBA00022782"/>
    </source>
</evidence>